<keyword evidence="1" id="KW-0812">Transmembrane</keyword>
<comment type="caution">
    <text evidence="3">The sequence shown here is derived from an EMBL/GenBank/DDBJ whole genome shotgun (WGS) entry which is preliminary data.</text>
</comment>
<proteinExistence type="predicted"/>
<dbReference type="PANTHER" id="PTHR30273:SF2">
    <property type="entry name" value="PROTEIN FECR"/>
    <property type="match status" value="1"/>
</dbReference>
<gene>
    <name evidence="3" type="ORF">ABR189_22320</name>
</gene>
<accession>A0ABV2TAS8</accession>
<keyword evidence="4" id="KW-1185">Reference proteome</keyword>
<evidence type="ECO:0000313" key="4">
    <source>
        <dbReference type="Proteomes" id="UP001549749"/>
    </source>
</evidence>
<reference evidence="3 4" key="1">
    <citation type="submission" date="2024-06" db="EMBL/GenBank/DDBJ databases">
        <title>Chitinophaga defluvii sp. nov., isolated from municipal sewage.</title>
        <authorList>
            <person name="Zhang L."/>
        </authorList>
    </citation>
    <scope>NUCLEOTIDE SEQUENCE [LARGE SCALE GENOMIC DNA]</scope>
    <source>
        <strain evidence="3 4">H8</strain>
    </source>
</reference>
<evidence type="ECO:0000313" key="3">
    <source>
        <dbReference type="EMBL" id="MET7000143.1"/>
    </source>
</evidence>
<keyword evidence="1" id="KW-0472">Membrane</keyword>
<dbReference type="PANTHER" id="PTHR30273">
    <property type="entry name" value="PERIPLASMIC SIGNAL SENSOR AND SIGMA FACTOR ACTIVATOR FECR-RELATED"/>
    <property type="match status" value="1"/>
</dbReference>
<dbReference type="InterPro" id="IPR012373">
    <property type="entry name" value="Ferrdict_sens_TM"/>
</dbReference>
<name>A0ABV2TAS8_9BACT</name>
<evidence type="ECO:0000256" key="1">
    <source>
        <dbReference type="SAM" id="Phobius"/>
    </source>
</evidence>
<dbReference type="RefSeq" id="WP_354662703.1">
    <property type="nucleotide sequence ID" value="NZ_JBEXAC010000002.1"/>
</dbReference>
<organism evidence="3 4">
    <name type="scientific">Chitinophaga defluvii</name>
    <dbReference type="NCBI Taxonomy" id="3163343"/>
    <lineage>
        <taxon>Bacteria</taxon>
        <taxon>Pseudomonadati</taxon>
        <taxon>Bacteroidota</taxon>
        <taxon>Chitinophagia</taxon>
        <taxon>Chitinophagales</taxon>
        <taxon>Chitinophagaceae</taxon>
        <taxon>Chitinophaga</taxon>
    </lineage>
</organism>
<feature type="transmembrane region" description="Helical" evidence="1">
    <location>
        <begin position="93"/>
        <end position="113"/>
    </location>
</feature>
<dbReference type="Gene3D" id="2.60.120.1440">
    <property type="match status" value="1"/>
</dbReference>
<dbReference type="EMBL" id="JBEXAC010000002">
    <property type="protein sequence ID" value="MET7000143.1"/>
    <property type="molecule type" value="Genomic_DNA"/>
</dbReference>
<sequence length="276" mass="31392">MSSPFSDKENAWQEWIEAYLQGEADEDTRWKLQQWTAASDGNRQIFLSLLKSYKMDQPAWLEEVSAAQHWEEMRERMQAAPVLPERISGKKLLWRRGLAGLTVIVILTFFVLLQLTKPVYQQFEAVNTPMPLILPDSSRILLNVHSSIRFKQGFGYSHRQLEQSGQVYYEVTDNSELPFVIKTDWSETIVLGTSLDLQAYPGNVREQLSVLSGKVQYKPSAHVAMQHIITAGSSITYNKIKPEVTVSNTVAAPQLQWSGRVVFDNDQDAVEDTTGR</sequence>
<dbReference type="Pfam" id="PF04773">
    <property type="entry name" value="FecR"/>
    <property type="match status" value="1"/>
</dbReference>
<keyword evidence="1" id="KW-1133">Transmembrane helix</keyword>
<protein>
    <submittedName>
        <fullName evidence="3">FecR domain-containing protein</fullName>
    </submittedName>
</protein>
<evidence type="ECO:0000259" key="2">
    <source>
        <dbReference type="Pfam" id="PF04773"/>
    </source>
</evidence>
<feature type="domain" description="FecR protein" evidence="2">
    <location>
        <begin position="132"/>
        <end position="216"/>
    </location>
</feature>
<dbReference type="InterPro" id="IPR006860">
    <property type="entry name" value="FecR"/>
</dbReference>
<dbReference type="Proteomes" id="UP001549749">
    <property type="component" value="Unassembled WGS sequence"/>
</dbReference>